<accession>A0ABP7IH18</accession>
<dbReference type="EMBL" id="BAAAZR010000010">
    <property type="protein sequence ID" value="GAA3818262.1"/>
    <property type="molecule type" value="Genomic_DNA"/>
</dbReference>
<sequence length="149" mass="15919">MPDPQVTASALTSSHDDQGKYSYRPALRLSGAWGGRRGAHRRPAGRHLVAATGAGTTGGEEAAGTGRGRLVSATHRRDWTPRVPVRLYLIEGDEQVVNSNTFRCRAALPARGVKPSVVKVGPLKFQGSKHLGSNVTAAAATVRWFNRLP</sequence>
<feature type="region of interest" description="Disordered" evidence="1">
    <location>
        <begin position="1"/>
        <end position="21"/>
    </location>
</feature>
<evidence type="ECO:0000313" key="2">
    <source>
        <dbReference type="EMBL" id="GAA3818262.1"/>
    </source>
</evidence>
<evidence type="ECO:0000256" key="1">
    <source>
        <dbReference type="SAM" id="MobiDB-lite"/>
    </source>
</evidence>
<feature type="compositionally biased region" description="Polar residues" evidence="1">
    <location>
        <begin position="1"/>
        <end position="13"/>
    </location>
</feature>
<comment type="caution">
    <text evidence="2">The sequence shown here is derived from an EMBL/GenBank/DDBJ whole genome shotgun (WGS) entry which is preliminary data.</text>
</comment>
<name>A0ABP7IH18_9ACTN</name>
<evidence type="ECO:0000313" key="3">
    <source>
        <dbReference type="Proteomes" id="UP001500888"/>
    </source>
</evidence>
<organism evidence="2 3">
    <name type="scientific">Sphaerisporangium flaviroseum</name>
    <dbReference type="NCBI Taxonomy" id="509199"/>
    <lineage>
        <taxon>Bacteria</taxon>
        <taxon>Bacillati</taxon>
        <taxon>Actinomycetota</taxon>
        <taxon>Actinomycetes</taxon>
        <taxon>Streptosporangiales</taxon>
        <taxon>Streptosporangiaceae</taxon>
        <taxon>Sphaerisporangium</taxon>
    </lineage>
</organism>
<reference evidence="3" key="1">
    <citation type="journal article" date="2019" name="Int. J. Syst. Evol. Microbiol.">
        <title>The Global Catalogue of Microorganisms (GCM) 10K type strain sequencing project: providing services to taxonomists for standard genome sequencing and annotation.</title>
        <authorList>
            <consortium name="The Broad Institute Genomics Platform"/>
            <consortium name="The Broad Institute Genome Sequencing Center for Infectious Disease"/>
            <person name="Wu L."/>
            <person name="Ma J."/>
        </authorList>
    </citation>
    <scope>NUCLEOTIDE SEQUENCE [LARGE SCALE GENOMIC DNA]</scope>
    <source>
        <strain evidence="3">JCM 16908</strain>
    </source>
</reference>
<keyword evidence="3" id="KW-1185">Reference proteome</keyword>
<dbReference type="Proteomes" id="UP001500888">
    <property type="component" value="Unassembled WGS sequence"/>
</dbReference>
<gene>
    <name evidence="2" type="ORF">GCM10022226_43520</name>
</gene>
<proteinExistence type="predicted"/>
<protein>
    <submittedName>
        <fullName evidence="2">Uncharacterized protein</fullName>
    </submittedName>
</protein>